<comment type="caution">
    <text evidence="2">The sequence shown here is derived from an EMBL/GenBank/DDBJ whole genome shotgun (WGS) entry which is preliminary data.</text>
</comment>
<feature type="transmembrane region" description="Helical" evidence="1">
    <location>
        <begin position="319"/>
        <end position="341"/>
    </location>
</feature>
<dbReference type="VEuPathDB" id="MicrosporidiaDB:EHP00_1347"/>
<reference evidence="2 3" key="1">
    <citation type="journal article" date="2017" name="Environ. Microbiol.">
        <title>Decay of the glycolytic pathway and adaptation to intranuclear parasitism within Enterocytozoonidae microsporidia.</title>
        <authorList>
            <person name="Wiredu Boakye D."/>
            <person name="Jaroenlak P."/>
            <person name="Prachumwat A."/>
            <person name="Williams T.A."/>
            <person name="Bateman K.S."/>
            <person name="Itsathitphaisarn O."/>
            <person name="Sritunyalucksana K."/>
            <person name="Paszkiewicz K.H."/>
            <person name="Moore K.A."/>
            <person name="Stentiford G.D."/>
            <person name="Williams B.A."/>
        </authorList>
    </citation>
    <scope>NUCLEOTIDE SEQUENCE [LARGE SCALE GENOMIC DNA]</scope>
    <source>
        <strain evidence="2 3">TH1</strain>
    </source>
</reference>
<feature type="transmembrane region" description="Helical" evidence="1">
    <location>
        <begin position="65"/>
        <end position="85"/>
    </location>
</feature>
<feature type="transmembrane region" description="Helical" evidence="1">
    <location>
        <begin position="442"/>
        <end position="461"/>
    </location>
</feature>
<keyword evidence="1" id="KW-1133">Transmembrane helix</keyword>
<feature type="transmembrane region" description="Helical" evidence="1">
    <location>
        <begin position="410"/>
        <end position="430"/>
    </location>
</feature>
<dbReference type="Proteomes" id="UP000192758">
    <property type="component" value="Unassembled WGS sequence"/>
</dbReference>
<feature type="transmembrane region" description="Helical" evidence="1">
    <location>
        <begin position="353"/>
        <end position="374"/>
    </location>
</feature>
<feature type="transmembrane region" description="Helical" evidence="1">
    <location>
        <begin position="386"/>
        <end position="404"/>
    </location>
</feature>
<feature type="transmembrane region" description="Helical" evidence="1">
    <location>
        <begin position="473"/>
        <end position="493"/>
    </location>
</feature>
<feature type="transmembrane region" description="Helical" evidence="1">
    <location>
        <begin position="40"/>
        <end position="59"/>
    </location>
</feature>
<proteinExistence type="predicted"/>
<dbReference type="EMBL" id="MNPJ01000014">
    <property type="protein sequence ID" value="OQS54982.1"/>
    <property type="molecule type" value="Genomic_DNA"/>
</dbReference>
<evidence type="ECO:0000313" key="3">
    <source>
        <dbReference type="Proteomes" id="UP000192758"/>
    </source>
</evidence>
<sequence length="495" mass="56135">MKVNVLDLTLAQDCSFILFQYVSILKNDKNFNRKEISGKIIPFYVYSTLFWIPFVYTSVITINVYWFLLLMATIPLIVLFFVLLAPKYRETNPNNLEKKVITKNDDLNDKKENNNDKINNDEVINININQKSHVKENKLKQNISLAMVRLAYILGSFGELVRQLQRNVLTASGKNAKGSDSVLLKLKSESIKSFSAWVAQDLFTLTEQYAEIYMFSIILNSVLICVAAAGDSMSSRAKKLTLMEILKGVSTGFKSLNSKQAVNLAASITNSTLRLFLGLFSNSILLEIHSKTLENRLNHKNECNEENRKKTFKEKCYDVLQKINACFSFLITCITRSILFVTRTPIVKNKKSYLGIGYIVGIVKLMSTLTAYLISKLLEKNKVSGYYATFYIFPILFLVFMLFVRSKTVLIANVFFFTTSTVMGVLDGCLKETYITIKNKELITCFSLFVTGAISSSINGICSYSDFGVKTKCYIFISLGIFSYTLFFLVSLIKV</sequence>
<organism evidence="2 3">
    <name type="scientific">Ecytonucleospora hepatopenaei</name>
    <dbReference type="NCBI Taxonomy" id="646526"/>
    <lineage>
        <taxon>Eukaryota</taxon>
        <taxon>Fungi</taxon>
        <taxon>Fungi incertae sedis</taxon>
        <taxon>Microsporidia</taxon>
        <taxon>Enterocytozoonidae</taxon>
        <taxon>Ecytonucleospora</taxon>
    </lineage>
</organism>
<dbReference type="AlphaFoldDB" id="A0A1W0E706"/>
<name>A0A1W0E706_9MICR</name>
<keyword evidence="1" id="KW-0812">Transmembrane</keyword>
<keyword evidence="1" id="KW-0472">Membrane</keyword>
<accession>A0A1W0E706</accession>
<keyword evidence="3" id="KW-1185">Reference proteome</keyword>
<dbReference type="OrthoDB" id="2195930at2759"/>
<gene>
    <name evidence="2" type="ORF">EHP00_1347</name>
</gene>
<evidence type="ECO:0000256" key="1">
    <source>
        <dbReference type="SAM" id="Phobius"/>
    </source>
</evidence>
<evidence type="ECO:0000313" key="2">
    <source>
        <dbReference type="EMBL" id="OQS54982.1"/>
    </source>
</evidence>
<protein>
    <submittedName>
        <fullName evidence="2">Uncharacterized protein</fullName>
    </submittedName>
</protein>